<dbReference type="AlphaFoldDB" id="A0AAN9AE78"/>
<dbReference type="Proteomes" id="UP001381693">
    <property type="component" value="Unassembled WGS sequence"/>
</dbReference>
<name>A0AAN9AE78_HALRR</name>
<evidence type="ECO:0000313" key="1">
    <source>
        <dbReference type="EMBL" id="KAK7085493.1"/>
    </source>
</evidence>
<sequence>MTLITKALRWHKDGTTKALYCSVYEEVVRGLHKHNIYRSITEITGVSNLYLKHNSLFREEIWLSRSILGFTDIRDDESSLKHPGN</sequence>
<accession>A0AAN9AE78</accession>
<organism evidence="1 2">
    <name type="scientific">Halocaridina rubra</name>
    <name type="common">Hawaiian red shrimp</name>
    <dbReference type="NCBI Taxonomy" id="373956"/>
    <lineage>
        <taxon>Eukaryota</taxon>
        <taxon>Metazoa</taxon>
        <taxon>Ecdysozoa</taxon>
        <taxon>Arthropoda</taxon>
        <taxon>Crustacea</taxon>
        <taxon>Multicrustacea</taxon>
        <taxon>Malacostraca</taxon>
        <taxon>Eumalacostraca</taxon>
        <taxon>Eucarida</taxon>
        <taxon>Decapoda</taxon>
        <taxon>Pleocyemata</taxon>
        <taxon>Caridea</taxon>
        <taxon>Atyoidea</taxon>
        <taxon>Atyidae</taxon>
        <taxon>Halocaridina</taxon>
    </lineage>
</organism>
<dbReference type="EMBL" id="JAXCGZ010000886">
    <property type="protein sequence ID" value="KAK7085493.1"/>
    <property type="molecule type" value="Genomic_DNA"/>
</dbReference>
<protein>
    <submittedName>
        <fullName evidence="1">Uncharacterized protein</fullName>
    </submittedName>
</protein>
<evidence type="ECO:0000313" key="2">
    <source>
        <dbReference type="Proteomes" id="UP001381693"/>
    </source>
</evidence>
<keyword evidence="2" id="KW-1185">Reference proteome</keyword>
<comment type="caution">
    <text evidence="1">The sequence shown here is derived from an EMBL/GenBank/DDBJ whole genome shotgun (WGS) entry which is preliminary data.</text>
</comment>
<proteinExistence type="predicted"/>
<gene>
    <name evidence="1" type="ORF">SK128_028224</name>
</gene>
<reference evidence="1 2" key="1">
    <citation type="submission" date="2023-11" db="EMBL/GenBank/DDBJ databases">
        <title>Halocaridina rubra genome assembly.</title>
        <authorList>
            <person name="Smith C."/>
        </authorList>
    </citation>
    <scope>NUCLEOTIDE SEQUENCE [LARGE SCALE GENOMIC DNA]</scope>
    <source>
        <strain evidence="1">EP-1</strain>
        <tissue evidence="1">Whole</tissue>
    </source>
</reference>